<dbReference type="Proteomes" id="UP000440694">
    <property type="component" value="Unassembled WGS sequence"/>
</dbReference>
<sequence length="223" mass="23504">MVQTSMQFTPVQVLQAARRAEAEGKMDYALQFYRHLVEQHGTTAEAQEAREGLFRIAEWRWGEARVARSRESGGQAAQPAAQAPPSPSPGGQRVYNVGNQSAASGYADPQQVPMPRVARPAESDLPAFQPRFRLSKVVAHALSAIGWVMLLGGVFAAVAGGGGFVGELSAVAFFGLPLGVLTGAPALVLGLVFIVAGQIAAAVFDTTNATLELVAIERGRSSF</sequence>
<proteinExistence type="predicted"/>
<comment type="caution">
    <text evidence="3">The sequence shown here is derived from an EMBL/GenBank/DDBJ whole genome shotgun (WGS) entry which is preliminary data.</text>
</comment>
<gene>
    <name evidence="3" type="ORF">GIW81_13365</name>
</gene>
<dbReference type="AlphaFoldDB" id="A0A6I3KNI9"/>
<feature type="region of interest" description="Disordered" evidence="1">
    <location>
        <begin position="67"/>
        <end position="95"/>
    </location>
</feature>
<keyword evidence="4" id="KW-1185">Reference proteome</keyword>
<organism evidence="3 4">
    <name type="scientific">Hyphomicrobium album</name>
    <dbReference type="NCBI Taxonomy" id="2665159"/>
    <lineage>
        <taxon>Bacteria</taxon>
        <taxon>Pseudomonadati</taxon>
        <taxon>Pseudomonadota</taxon>
        <taxon>Alphaproteobacteria</taxon>
        <taxon>Hyphomicrobiales</taxon>
        <taxon>Hyphomicrobiaceae</taxon>
        <taxon>Hyphomicrobium</taxon>
    </lineage>
</organism>
<keyword evidence="2" id="KW-0472">Membrane</keyword>
<feature type="compositionally biased region" description="Low complexity" evidence="1">
    <location>
        <begin position="72"/>
        <end position="81"/>
    </location>
</feature>
<protein>
    <submittedName>
        <fullName evidence="3">Uncharacterized protein</fullName>
    </submittedName>
</protein>
<keyword evidence="2" id="KW-1133">Transmembrane helix</keyword>
<dbReference type="RefSeq" id="WP_154739878.1">
    <property type="nucleotide sequence ID" value="NZ_WMBQ01000002.1"/>
</dbReference>
<feature type="transmembrane region" description="Helical" evidence="2">
    <location>
        <begin position="137"/>
        <end position="159"/>
    </location>
</feature>
<keyword evidence="2" id="KW-0812">Transmembrane</keyword>
<evidence type="ECO:0000313" key="3">
    <source>
        <dbReference type="EMBL" id="MTD95322.1"/>
    </source>
</evidence>
<evidence type="ECO:0000313" key="4">
    <source>
        <dbReference type="Proteomes" id="UP000440694"/>
    </source>
</evidence>
<evidence type="ECO:0000256" key="1">
    <source>
        <dbReference type="SAM" id="MobiDB-lite"/>
    </source>
</evidence>
<evidence type="ECO:0000256" key="2">
    <source>
        <dbReference type="SAM" id="Phobius"/>
    </source>
</evidence>
<reference evidence="3 4" key="1">
    <citation type="submission" date="2019-11" db="EMBL/GenBank/DDBJ databases">
        <title>Identification of a novel strain.</title>
        <authorList>
            <person name="Xu Q."/>
            <person name="Wang G."/>
        </authorList>
    </citation>
    <scope>NUCLEOTIDE SEQUENCE [LARGE SCALE GENOMIC DNA]</scope>
    <source>
        <strain evidence="4">xq</strain>
    </source>
</reference>
<dbReference type="EMBL" id="WMBQ01000002">
    <property type="protein sequence ID" value="MTD95322.1"/>
    <property type="molecule type" value="Genomic_DNA"/>
</dbReference>
<feature type="transmembrane region" description="Helical" evidence="2">
    <location>
        <begin position="171"/>
        <end position="196"/>
    </location>
</feature>
<name>A0A6I3KNI9_9HYPH</name>
<accession>A0A6I3KNI9</accession>